<dbReference type="Pfam" id="PF01757">
    <property type="entry name" value="Acyl_transf_3"/>
    <property type="match status" value="1"/>
</dbReference>
<name>A0ABV1UNR7_9ACTN</name>
<dbReference type="GO" id="GO:0016746">
    <property type="term" value="F:acyltransferase activity"/>
    <property type="evidence" value="ECO:0007669"/>
    <property type="project" value="UniProtKB-KW"/>
</dbReference>
<evidence type="ECO:0000313" key="4">
    <source>
        <dbReference type="EMBL" id="MER6612458.1"/>
    </source>
</evidence>
<keyword evidence="2" id="KW-1133">Transmembrane helix</keyword>
<keyword evidence="4" id="KW-0808">Transferase</keyword>
<evidence type="ECO:0000313" key="5">
    <source>
        <dbReference type="Proteomes" id="UP001445472"/>
    </source>
</evidence>
<gene>
    <name evidence="4" type="ORF">ABT276_03470</name>
</gene>
<keyword evidence="2" id="KW-0812">Transmembrane</keyword>
<sequence length="432" mass="47367">MGDIIIRHIRSSARRLRWTHGSVAERFSGRDNSLGVLRLSLAMAVVVSHASVLGFGDKEFGHYFSHGQTDLGKLAVYGFFVLSGILVTRSGKRLPLGRFMWHRALRLLPGLWVCLAVTALVVAPFLYWRQQHGLDGFLGHAAGPLDYLRANWAVALQQRDISGVMATARDAGLAHSPSFDAALWSLRYEVLCYAGVALLAVTGALTRARRVVVLIAAVLGWLVVRQAMDFSYWAGFDDSSYYKSVVLVPAMGRFDPDVVVHLGFAFALGALIELYRERIPVSDVLGVASALVLLASLRFGYLYTVGLPAFAYLLVWLAIRLPAPFRRIGARHDYSYGIYIYGFVVQQALAVLGLARYGFWAYLAMSVAGTLIAAVLSWHLVERPAMRFKDLGRSRRARNTPAAQGPARQAAGQQAGPDDDKVLVDSGSRNAT</sequence>
<feature type="transmembrane region" description="Helical" evidence="2">
    <location>
        <begin position="337"/>
        <end position="355"/>
    </location>
</feature>
<feature type="transmembrane region" description="Helical" evidence="2">
    <location>
        <begin position="36"/>
        <end position="54"/>
    </location>
</feature>
<feature type="region of interest" description="Disordered" evidence="1">
    <location>
        <begin position="394"/>
        <end position="432"/>
    </location>
</feature>
<feature type="domain" description="Acyltransferase 3" evidence="3">
    <location>
        <begin position="33"/>
        <end position="377"/>
    </location>
</feature>
<feature type="transmembrane region" description="Helical" evidence="2">
    <location>
        <begin position="74"/>
        <end position="92"/>
    </location>
</feature>
<evidence type="ECO:0000256" key="1">
    <source>
        <dbReference type="SAM" id="MobiDB-lite"/>
    </source>
</evidence>
<accession>A0ABV1UNR7</accession>
<feature type="transmembrane region" description="Helical" evidence="2">
    <location>
        <begin position="104"/>
        <end position="128"/>
    </location>
</feature>
<organism evidence="4 5">
    <name type="scientific">Streptomyces xantholiticus</name>
    <dbReference type="NCBI Taxonomy" id="68285"/>
    <lineage>
        <taxon>Bacteria</taxon>
        <taxon>Bacillati</taxon>
        <taxon>Actinomycetota</taxon>
        <taxon>Actinomycetes</taxon>
        <taxon>Kitasatosporales</taxon>
        <taxon>Streptomycetaceae</taxon>
        <taxon>Streptomyces</taxon>
    </lineage>
</organism>
<dbReference type="EMBL" id="JBEPBX010000002">
    <property type="protein sequence ID" value="MER6612458.1"/>
    <property type="molecule type" value="Genomic_DNA"/>
</dbReference>
<evidence type="ECO:0000259" key="3">
    <source>
        <dbReference type="Pfam" id="PF01757"/>
    </source>
</evidence>
<feature type="transmembrane region" description="Helical" evidence="2">
    <location>
        <begin position="361"/>
        <end position="381"/>
    </location>
</feature>
<evidence type="ECO:0000256" key="2">
    <source>
        <dbReference type="SAM" id="Phobius"/>
    </source>
</evidence>
<keyword evidence="5" id="KW-1185">Reference proteome</keyword>
<feature type="transmembrane region" description="Helical" evidence="2">
    <location>
        <begin position="212"/>
        <end position="234"/>
    </location>
</feature>
<dbReference type="Proteomes" id="UP001445472">
    <property type="component" value="Unassembled WGS sequence"/>
</dbReference>
<keyword evidence="4" id="KW-0012">Acyltransferase</keyword>
<feature type="transmembrane region" description="Helical" evidence="2">
    <location>
        <begin position="186"/>
        <end position="205"/>
    </location>
</feature>
<feature type="compositionally biased region" description="Low complexity" evidence="1">
    <location>
        <begin position="401"/>
        <end position="416"/>
    </location>
</feature>
<protein>
    <submittedName>
        <fullName evidence="4">Acyltransferase</fullName>
        <ecNumber evidence="4">2.3.-.-</ecNumber>
    </submittedName>
</protein>
<comment type="caution">
    <text evidence="4">The sequence shown here is derived from an EMBL/GenBank/DDBJ whole genome shotgun (WGS) entry which is preliminary data.</text>
</comment>
<dbReference type="RefSeq" id="WP_351974876.1">
    <property type="nucleotide sequence ID" value="NZ_JBEPBX010000002.1"/>
</dbReference>
<feature type="transmembrane region" description="Helical" evidence="2">
    <location>
        <begin position="309"/>
        <end position="325"/>
    </location>
</feature>
<reference evidence="4 5" key="1">
    <citation type="submission" date="2024-06" db="EMBL/GenBank/DDBJ databases">
        <title>The Natural Products Discovery Center: Release of the First 8490 Sequenced Strains for Exploring Actinobacteria Biosynthetic Diversity.</title>
        <authorList>
            <person name="Kalkreuter E."/>
            <person name="Kautsar S.A."/>
            <person name="Yang D."/>
            <person name="Bader C.D."/>
            <person name="Teijaro C.N."/>
            <person name="Fluegel L."/>
            <person name="Davis C.M."/>
            <person name="Simpson J.R."/>
            <person name="Lauterbach L."/>
            <person name="Steele A.D."/>
            <person name="Gui C."/>
            <person name="Meng S."/>
            <person name="Li G."/>
            <person name="Viehrig K."/>
            <person name="Ye F."/>
            <person name="Su P."/>
            <person name="Kiefer A.F."/>
            <person name="Nichols A."/>
            <person name="Cepeda A.J."/>
            <person name="Yan W."/>
            <person name="Fan B."/>
            <person name="Jiang Y."/>
            <person name="Adhikari A."/>
            <person name="Zheng C.-J."/>
            <person name="Schuster L."/>
            <person name="Cowan T.M."/>
            <person name="Smanski M.J."/>
            <person name="Chevrette M.G."/>
            <person name="De Carvalho L.P.S."/>
            <person name="Shen B."/>
        </authorList>
    </citation>
    <scope>NUCLEOTIDE SEQUENCE [LARGE SCALE GENOMIC DNA]</scope>
    <source>
        <strain evidence="4 5">NPDC000837</strain>
    </source>
</reference>
<dbReference type="InterPro" id="IPR002656">
    <property type="entry name" value="Acyl_transf_3_dom"/>
</dbReference>
<proteinExistence type="predicted"/>
<dbReference type="EC" id="2.3.-.-" evidence="4"/>
<keyword evidence="2" id="KW-0472">Membrane</keyword>